<evidence type="ECO:0000259" key="2">
    <source>
        <dbReference type="Pfam" id="PF03724"/>
    </source>
</evidence>
<sequence>MRNTLLVGAVALTATLAGCATAPETHTLDGEVFYRERIAIPQDSVVKVALQDTSKMDVAAETLANTQFKAQGGPPYAFSLSYPAKAIKEGMRYTISARIESPDGQLMFINTQSVPAFDTQPLSVLVSKVAAPATTALTQTQWQLTDINGQPADLGMGDKAVSLMLSDDGIASGFAGCNRYQGRFESGSEGIQAGPFAVTQMACPSGMELEHQFLTTLDKADSTKVVGDTLLLLDSGGKVLMSFSAR</sequence>
<feature type="signal peptide" evidence="1">
    <location>
        <begin position="1"/>
        <end position="22"/>
    </location>
</feature>
<evidence type="ECO:0000313" key="4">
    <source>
        <dbReference type="Proteomes" id="UP000199527"/>
    </source>
</evidence>
<keyword evidence="4" id="KW-1185">Reference proteome</keyword>
<gene>
    <name evidence="3" type="ORF">SAMN04488540_11133</name>
</gene>
<name>A0A1G8VG25_9GAMM</name>
<dbReference type="InterPro" id="IPR053196">
    <property type="entry name" value="Lipoprotein_YbaY-like"/>
</dbReference>
<keyword evidence="1" id="KW-0732">Signal</keyword>
<feature type="chain" id="PRO_5011529375" evidence="1">
    <location>
        <begin position="23"/>
        <end position="246"/>
    </location>
</feature>
<organism evidence="3 4">
    <name type="scientific">Ferrimonas sediminum</name>
    <dbReference type="NCBI Taxonomy" id="718193"/>
    <lineage>
        <taxon>Bacteria</taxon>
        <taxon>Pseudomonadati</taxon>
        <taxon>Pseudomonadota</taxon>
        <taxon>Gammaproteobacteria</taxon>
        <taxon>Alteromonadales</taxon>
        <taxon>Ferrimonadaceae</taxon>
        <taxon>Ferrimonas</taxon>
    </lineage>
</organism>
<dbReference type="Proteomes" id="UP000199527">
    <property type="component" value="Unassembled WGS sequence"/>
</dbReference>
<reference evidence="4" key="1">
    <citation type="submission" date="2016-10" db="EMBL/GenBank/DDBJ databases">
        <authorList>
            <person name="Varghese N."/>
            <person name="Submissions S."/>
        </authorList>
    </citation>
    <scope>NUCLEOTIDE SEQUENCE [LARGE SCALE GENOMIC DNA]</scope>
    <source>
        <strain evidence="4">DSM 23317</strain>
    </source>
</reference>
<protein>
    <submittedName>
        <fullName evidence="3">Putative lipoprotein</fullName>
    </submittedName>
</protein>
<keyword evidence="3" id="KW-0449">Lipoprotein</keyword>
<dbReference type="OrthoDB" id="5348860at2"/>
<dbReference type="Gene3D" id="2.40.128.270">
    <property type="match status" value="1"/>
</dbReference>
<dbReference type="PROSITE" id="PS51257">
    <property type="entry name" value="PROKAR_LIPOPROTEIN"/>
    <property type="match status" value="1"/>
</dbReference>
<dbReference type="InterPro" id="IPR038670">
    <property type="entry name" value="HslJ-like_sf"/>
</dbReference>
<dbReference type="PANTHER" id="PTHR38013:SF1">
    <property type="entry name" value="GLYCOPROTEIN_POLYSACCHARIDE METABOLISM"/>
    <property type="match status" value="1"/>
</dbReference>
<evidence type="ECO:0000256" key="1">
    <source>
        <dbReference type="SAM" id="SignalP"/>
    </source>
</evidence>
<dbReference type="RefSeq" id="WP_090365885.1">
    <property type="nucleotide sequence ID" value="NZ_FNEM01000011.1"/>
</dbReference>
<feature type="domain" description="DUF306" evidence="2">
    <location>
        <begin position="136"/>
        <end position="243"/>
    </location>
</feature>
<dbReference type="EMBL" id="FNEM01000011">
    <property type="protein sequence ID" value="SDJ64998.1"/>
    <property type="molecule type" value="Genomic_DNA"/>
</dbReference>
<dbReference type="InterPro" id="IPR005184">
    <property type="entry name" value="DUF306_Meta_HslJ"/>
</dbReference>
<accession>A0A1G8VG25</accession>
<dbReference type="InterPro" id="IPR039366">
    <property type="entry name" value="Pilotin"/>
</dbReference>
<proteinExistence type="predicted"/>
<dbReference type="Pfam" id="PF03724">
    <property type="entry name" value="META"/>
    <property type="match status" value="1"/>
</dbReference>
<dbReference type="PANTHER" id="PTHR38013">
    <property type="entry name" value="GLYCOPROTEIN/POLYSACCHARIDE METABOLISM"/>
    <property type="match status" value="1"/>
</dbReference>
<dbReference type="Pfam" id="PF09619">
    <property type="entry name" value="YscW"/>
    <property type="match status" value="1"/>
</dbReference>
<evidence type="ECO:0000313" key="3">
    <source>
        <dbReference type="EMBL" id="SDJ64998.1"/>
    </source>
</evidence>
<dbReference type="AlphaFoldDB" id="A0A1G8VG25"/>